<feature type="region of interest" description="Disordered" evidence="1">
    <location>
        <begin position="150"/>
        <end position="177"/>
    </location>
</feature>
<comment type="caution">
    <text evidence="2">The sequence shown here is derived from an EMBL/GenBank/DDBJ whole genome shotgun (WGS) entry which is preliminary data.</text>
</comment>
<evidence type="ECO:0000256" key="1">
    <source>
        <dbReference type="SAM" id="MobiDB-lite"/>
    </source>
</evidence>
<name>A0A699QFC6_TANCI</name>
<reference evidence="2" key="1">
    <citation type="journal article" date="2019" name="Sci. Rep.">
        <title>Draft genome of Tanacetum cinerariifolium, the natural source of mosquito coil.</title>
        <authorList>
            <person name="Yamashiro T."/>
            <person name="Shiraishi A."/>
            <person name="Satake H."/>
            <person name="Nakayama K."/>
        </authorList>
    </citation>
    <scope>NUCLEOTIDE SEQUENCE</scope>
</reference>
<feature type="non-terminal residue" evidence="2">
    <location>
        <position position="1"/>
    </location>
</feature>
<evidence type="ECO:0000313" key="2">
    <source>
        <dbReference type="EMBL" id="GFC68620.1"/>
    </source>
</evidence>
<organism evidence="2">
    <name type="scientific">Tanacetum cinerariifolium</name>
    <name type="common">Dalmatian daisy</name>
    <name type="synonym">Chrysanthemum cinerariifolium</name>
    <dbReference type="NCBI Taxonomy" id="118510"/>
    <lineage>
        <taxon>Eukaryota</taxon>
        <taxon>Viridiplantae</taxon>
        <taxon>Streptophyta</taxon>
        <taxon>Embryophyta</taxon>
        <taxon>Tracheophyta</taxon>
        <taxon>Spermatophyta</taxon>
        <taxon>Magnoliopsida</taxon>
        <taxon>eudicotyledons</taxon>
        <taxon>Gunneridae</taxon>
        <taxon>Pentapetalae</taxon>
        <taxon>asterids</taxon>
        <taxon>campanulids</taxon>
        <taxon>Asterales</taxon>
        <taxon>Asteraceae</taxon>
        <taxon>Asteroideae</taxon>
        <taxon>Anthemideae</taxon>
        <taxon>Anthemidinae</taxon>
        <taxon>Tanacetum</taxon>
    </lineage>
</organism>
<dbReference type="AlphaFoldDB" id="A0A699QFC6"/>
<gene>
    <name evidence="2" type="ORF">Tci_840590</name>
</gene>
<accession>A0A699QFC6</accession>
<proteinExistence type="predicted"/>
<sequence length="177" mass="19390">FIRSGRIPISVAKPNAATSTSVAKQVNTVGPKQSVNFSRTRISAVKGNEVTAVKTSAGCVWRPKVNAIDQISKDNRWICTRVDYVDPQGRLKSKSLKKIGSVLLLLKIGRLTSDDDSVFTPEPIPAKIDFVKAGEYVKHVKPVESIKHVKPVTPVKTTKQTEKSNNLSSSPKVDRKN</sequence>
<dbReference type="EMBL" id="BKCJ011020976">
    <property type="protein sequence ID" value="GFC68620.1"/>
    <property type="molecule type" value="Genomic_DNA"/>
</dbReference>
<protein>
    <submittedName>
        <fullName evidence="2">Uncharacterized protein</fullName>
    </submittedName>
</protein>